<evidence type="ECO:0000256" key="6">
    <source>
        <dbReference type="ARBA" id="ARBA00022691"/>
    </source>
</evidence>
<proteinExistence type="predicted"/>
<dbReference type="PANTHER" id="PTHR22884">
    <property type="entry name" value="SET DOMAIN PROTEINS"/>
    <property type="match status" value="1"/>
</dbReference>
<feature type="compositionally biased region" description="Acidic residues" evidence="8">
    <location>
        <begin position="412"/>
        <end position="433"/>
    </location>
</feature>
<dbReference type="EMBL" id="JASNWA010000011">
    <property type="protein sequence ID" value="KAK3167695.1"/>
    <property type="molecule type" value="Genomic_DNA"/>
</dbReference>
<dbReference type="SUPFAM" id="SSF82199">
    <property type="entry name" value="SET domain"/>
    <property type="match status" value="1"/>
</dbReference>
<reference evidence="10" key="1">
    <citation type="submission" date="2022-11" db="EMBL/GenBank/DDBJ databases">
        <title>Chromosomal genome sequence assembly and mating type (MAT) locus characterization of the leprose asexual lichenized fungus Lepraria neglecta (Nyl.) Erichsen.</title>
        <authorList>
            <person name="Allen J.L."/>
            <person name="Pfeffer B."/>
        </authorList>
    </citation>
    <scope>NUCLEOTIDE SEQUENCE</scope>
    <source>
        <strain evidence="10">Allen 5258</strain>
    </source>
</reference>
<dbReference type="InterPro" id="IPR001214">
    <property type="entry name" value="SET_dom"/>
</dbReference>
<keyword evidence="3" id="KW-0158">Chromosome</keyword>
<dbReference type="GO" id="GO:0005634">
    <property type="term" value="C:nucleus"/>
    <property type="evidence" value="ECO:0007669"/>
    <property type="project" value="UniProtKB-SubCell"/>
</dbReference>
<protein>
    <recommendedName>
        <fullName evidence="9">SET domain-containing protein</fullName>
    </recommendedName>
</protein>
<name>A0AAE0DFW6_9LECA</name>
<evidence type="ECO:0000256" key="3">
    <source>
        <dbReference type="ARBA" id="ARBA00022454"/>
    </source>
</evidence>
<evidence type="ECO:0000256" key="8">
    <source>
        <dbReference type="SAM" id="MobiDB-lite"/>
    </source>
</evidence>
<keyword evidence="5" id="KW-0808">Transferase</keyword>
<comment type="caution">
    <text evidence="10">The sequence shown here is derived from an EMBL/GenBank/DDBJ whole genome shotgun (WGS) entry which is preliminary data.</text>
</comment>
<comment type="subcellular location">
    <subcellularLocation>
        <location evidence="2">Chromosome</location>
    </subcellularLocation>
    <subcellularLocation>
        <location evidence="1">Nucleus</location>
    </subcellularLocation>
</comment>
<feature type="domain" description="SET" evidence="9">
    <location>
        <begin position="244"/>
        <end position="359"/>
    </location>
</feature>
<dbReference type="InterPro" id="IPR046341">
    <property type="entry name" value="SET_dom_sf"/>
</dbReference>
<organism evidence="10 11">
    <name type="scientific">Lepraria neglecta</name>
    <dbReference type="NCBI Taxonomy" id="209136"/>
    <lineage>
        <taxon>Eukaryota</taxon>
        <taxon>Fungi</taxon>
        <taxon>Dikarya</taxon>
        <taxon>Ascomycota</taxon>
        <taxon>Pezizomycotina</taxon>
        <taxon>Lecanoromycetes</taxon>
        <taxon>OSLEUM clade</taxon>
        <taxon>Lecanoromycetidae</taxon>
        <taxon>Lecanorales</taxon>
        <taxon>Lecanorineae</taxon>
        <taxon>Stereocaulaceae</taxon>
        <taxon>Lepraria</taxon>
    </lineage>
</organism>
<keyword evidence="4" id="KW-0489">Methyltransferase</keyword>
<dbReference type="PROSITE" id="PS50280">
    <property type="entry name" value="SET"/>
    <property type="match status" value="1"/>
</dbReference>
<evidence type="ECO:0000256" key="2">
    <source>
        <dbReference type="ARBA" id="ARBA00004286"/>
    </source>
</evidence>
<evidence type="ECO:0000313" key="10">
    <source>
        <dbReference type="EMBL" id="KAK3167695.1"/>
    </source>
</evidence>
<dbReference type="Gene3D" id="2.170.270.10">
    <property type="entry name" value="SET domain"/>
    <property type="match status" value="1"/>
</dbReference>
<evidence type="ECO:0000256" key="7">
    <source>
        <dbReference type="ARBA" id="ARBA00023242"/>
    </source>
</evidence>
<dbReference type="Pfam" id="PF00856">
    <property type="entry name" value="SET"/>
    <property type="match status" value="1"/>
</dbReference>
<dbReference type="InterPro" id="IPR050777">
    <property type="entry name" value="SET2_Histone-Lys_MeTrsfase"/>
</dbReference>
<gene>
    <name evidence="10" type="ORF">OEA41_010822</name>
</gene>
<sequence length="433" mass="48368">MPQVNAVLEILRIITDNDQSAVAHLSAPNDSLSSEVITTVASEFVALSNRIKTERLFWFKELTCKRYGEFAIRENLMLLSILSHSAKFREAAETWDGASWSTLVEYIGGNAVSIGAFARVRDLNYKTSLKRVADYIPLYLKFGSLSLSDPRYEVSPGEHHSWVISEENGVKHPSFDGHPQTNIENNIYDEQCFQHTDRPRYWPGNTPYPSDPTIRPPGEGTCVCCDSTNICACDPLTNPAMAGPLLELHDYGGVKGTGIRALQHIYKGAMLAEYVGELRSALYRSDPVYGFDITPLGETAHEAIAMISAKKVGNWTRFINHSCRASTTFEQVIFGDRVRIMVVARREIGWGEEVTVNYGDGYWNEGRRCMCGEEGFCSRKWEGKKEEGEAWKKDEADKVLEELEETLGSGEGGDDADDEGGSEDMDVEEDESR</sequence>
<evidence type="ECO:0000256" key="1">
    <source>
        <dbReference type="ARBA" id="ARBA00004123"/>
    </source>
</evidence>
<keyword evidence="6" id="KW-0949">S-adenosyl-L-methionine</keyword>
<evidence type="ECO:0000256" key="4">
    <source>
        <dbReference type="ARBA" id="ARBA00022603"/>
    </source>
</evidence>
<accession>A0AAE0DFW6</accession>
<dbReference type="GO" id="GO:0005694">
    <property type="term" value="C:chromosome"/>
    <property type="evidence" value="ECO:0007669"/>
    <property type="project" value="UniProtKB-SubCell"/>
</dbReference>
<dbReference type="SMART" id="SM00317">
    <property type="entry name" value="SET"/>
    <property type="match status" value="1"/>
</dbReference>
<dbReference type="GO" id="GO:0008168">
    <property type="term" value="F:methyltransferase activity"/>
    <property type="evidence" value="ECO:0007669"/>
    <property type="project" value="UniProtKB-KW"/>
</dbReference>
<keyword evidence="7" id="KW-0539">Nucleus</keyword>
<dbReference type="GO" id="GO:0032259">
    <property type="term" value="P:methylation"/>
    <property type="evidence" value="ECO:0007669"/>
    <property type="project" value="UniProtKB-KW"/>
</dbReference>
<dbReference type="Proteomes" id="UP001276659">
    <property type="component" value="Unassembled WGS sequence"/>
</dbReference>
<keyword evidence="11" id="KW-1185">Reference proteome</keyword>
<evidence type="ECO:0000313" key="11">
    <source>
        <dbReference type="Proteomes" id="UP001276659"/>
    </source>
</evidence>
<feature type="region of interest" description="Disordered" evidence="8">
    <location>
        <begin position="403"/>
        <end position="433"/>
    </location>
</feature>
<evidence type="ECO:0000259" key="9">
    <source>
        <dbReference type="PROSITE" id="PS50280"/>
    </source>
</evidence>
<evidence type="ECO:0000256" key="5">
    <source>
        <dbReference type="ARBA" id="ARBA00022679"/>
    </source>
</evidence>
<dbReference type="AlphaFoldDB" id="A0AAE0DFW6"/>